<dbReference type="InterPro" id="IPR000184">
    <property type="entry name" value="Bac_surfAg_D15"/>
</dbReference>
<reference evidence="7" key="1">
    <citation type="journal article" date="2020" name="mSystems">
        <title>Genome- and Community-Level Interaction Insights into Carbon Utilization and Element Cycling Functions of Hydrothermarchaeota in Hydrothermal Sediment.</title>
        <authorList>
            <person name="Zhou Z."/>
            <person name="Liu Y."/>
            <person name="Xu W."/>
            <person name="Pan J."/>
            <person name="Luo Z.H."/>
            <person name="Li M."/>
        </authorList>
    </citation>
    <scope>NUCLEOTIDE SEQUENCE [LARGE SCALE GENOMIC DNA]</scope>
    <source>
        <strain evidence="6">SpSt-265</strain>
        <strain evidence="7">SpSt-465</strain>
    </source>
</reference>
<evidence type="ECO:0000256" key="2">
    <source>
        <dbReference type="ARBA" id="ARBA00022452"/>
    </source>
</evidence>
<dbReference type="Gene3D" id="2.40.160.50">
    <property type="entry name" value="membrane protein fhac: a member of the omp85/tpsb transporter family"/>
    <property type="match status" value="1"/>
</dbReference>
<dbReference type="InterPro" id="IPR034746">
    <property type="entry name" value="POTRA"/>
</dbReference>
<dbReference type="PANTHER" id="PTHR12815:SF18">
    <property type="entry name" value="SORTING AND ASSEMBLY MACHINERY COMPONENT 50 HOMOLOG"/>
    <property type="match status" value="1"/>
</dbReference>
<keyword evidence="3" id="KW-0812">Transmembrane</keyword>
<dbReference type="AlphaFoldDB" id="A0A7C3ERA4"/>
<evidence type="ECO:0000259" key="5">
    <source>
        <dbReference type="PROSITE" id="PS51779"/>
    </source>
</evidence>
<dbReference type="InterPro" id="IPR039910">
    <property type="entry name" value="D15-like"/>
</dbReference>
<dbReference type="EMBL" id="DSTU01000008">
    <property type="protein sequence ID" value="HFJ54251.1"/>
    <property type="molecule type" value="Genomic_DNA"/>
</dbReference>
<dbReference type="EMBL" id="DSLG01000005">
    <property type="protein sequence ID" value="HEA87296.1"/>
    <property type="molecule type" value="Genomic_DNA"/>
</dbReference>
<comment type="subcellular location">
    <subcellularLocation>
        <location evidence="1">Membrane</location>
    </subcellularLocation>
</comment>
<evidence type="ECO:0000313" key="7">
    <source>
        <dbReference type="EMBL" id="HFJ54251.1"/>
    </source>
</evidence>
<dbReference type="Pfam" id="PF07244">
    <property type="entry name" value="POTRA"/>
    <property type="match status" value="3"/>
</dbReference>
<dbReference type="PANTHER" id="PTHR12815">
    <property type="entry name" value="SORTING AND ASSEMBLY MACHINERY SAMM50 PROTEIN FAMILY MEMBER"/>
    <property type="match status" value="1"/>
</dbReference>
<dbReference type="InterPro" id="IPR010827">
    <property type="entry name" value="BamA/TamA_POTRA"/>
</dbReference>
<name>A0A7C3ERA4_UNCW3</name>
<protein>
    <recommendedName>
        <fullName evidence="5">POTRA domain-containing protein</fullName>
    </recommendedName>
</protein>
<feature type="domain" description="POTRA" evidence="5">
    <location>
        <begin position="175"/>
        <end position="259"/>
    </location>
</feature>
<proteinExistence type="predicted"/>
<feature type="domain" description="POTRA" evidence="5">
    <location>
        <begin position="96"/>
        <end position="172"/>
    </location>
</feature>
<evidence type="ECO:0000313" key="6">
    <source>
        <dbReference type="EMBL" id="HEA87296.1"/>
    </source>
</evidence>
<sequence>MISVVALPVILGVVTGMEAGSIRFEGNRAFGARMLLAIVQVRKGMPVSEALLDQDSRSLEWFYRSQGFMNVRVEKMISGANGQRVITFRINEGPRSRISTIVINGNQRFSAERLRRVIPFSEREFFTADKIASGLQALREFYLNQGYPFVQVDESLDYHDTLITVRYEIVEGPLCYVRSVYIRGNQRVRTQTILQVLEIKPGEKFSRSRLELAKRRLYATRLFTRALYYIYRRDTLTGMINLSEPPVESVNIRFDVVEQEQQGVGFGFGFETPPNRLLFSFDWEHNNFLNRGQRLSAGISYSPDFAGSHRINADGNYRIPYLFFQRVDFQTHPFFYYEQLDSSRLRDYGIETGMGRDLLPPLHLGIFNRLRFVADTVRGVTNSLALNLIYDTRNDFLEPHQGIYLQPLFEVAGGPFRGDNDFIRIRLDSRWYQSVNQFVIALRVAGGRVMPYGRLFRVPYYEEFSLGGSSSLRGYPERALGPDTAAGGRYGPVVINGNFELRTPYILRWVGVVGFLDCGQVADQNDLQLRGLEFGAGAGIRIKTPVGPVRFDWGKRLIRAPAGDRGRFYIGILHTF</sequence>
<accession>A0A7C3ERA4</accession>
<keyword evidence="4" id="KW-0472">Membrane</keyword>
<comment type="caution">
    <text evidence="7">The sequence shown here is derived from an EMBL/GenBank/DDBJ whole genome shotgun (WGS) entry which is preliminary data.</text>
</comment>
<gene>
    <name evidence="6" type="ORF">ENP94_04705</name>
    <name evidence="7" type="ORF">ENS16_06140</name>
</gene>
<dbReference type="Gene3D" id="3.10.20.310">
    <property type="entry name" value="membrane protein fhac"/>
    <property type="match status" value="3"/>
</dbReference>
<dbReference type="Pfam" id="PF01103">
    <property type="entry name" value="Omp85"/>
    <property type="match status" value="1"/>
</dbReference>
<evidence type="ECO:0000256" key="4">
    <source>
        <dbReference type="ARBA" id="ARBA00023136"/>
    </source>
</evidence>
<organism evidence="7">
    <name type="scientific">candidate division WOR-3 bacterium</name>
    <dbReference type="NCBI Taxonomy" id="2052148"/>
    <lineage>
        <taxon>Bacteria</taxon>
        <taxon>Bacteria division WOR-3</taxon>
    </lineage>
</organism>
<keyword evidence="2" id="KW-1134">Transmembrane beta strand</keyword>
<evidence type="ECO:0000256" key="3">
    <source>
        <dbReference type="ARBA" id="ARBA00022692"/>
    </source>
</evidence>
<dbReference type="PROSITE" id="PS51779">
    <property type="entry name" value="POTRA"/>
    <property type="match status" value="2"/>
</dbReference>
<dbReference type="GO" id="GO:0019867">
    <property type="term" value="C:outer membrane"/>
    <property type="evidence" value="ECO:0007669"/>
    <property type="project" value="InterPro"/>
</dbReference>
<evidence type="ECO:0000256" key="1">
    <source>
        <dbReference type="ARBA" id="ARBA00004370"/>
    </source>
</evidence>